<dbReference type="GO" id="GO:0005879">
    <property type="term" value="C:axonemal microtubule"/>
    <property type="evidence" value="ECO:0007669"/>
    <property type="project" value="TreeGrafter"/>
</dbReference>
<dbReference type="InterPro" id="IPR054709">
    <property type="entry name" value="CFAP107"/>
</dbReference>
<dbReference type="RefSeq" id="XP_020827662.1">
    <property type="nucleotide sequence ID" value="XM_020972003.1"/>
</dbReference>
<evidence type="ECO:0000256" key="2">
    <source>
        <dbReference type="ARBA" id="ARBA00022490"/>
    </source>
</evidence>
<keyword evidence="9" id="KW-1185">Reference proteome</keyword>
<keyword evidence="2" id="KW-0963">Cytoplasm</keyword>
<comment type="function">
    <text evidence="7">Microtubule inner protein (MIP) part of the dynein-decorated doublet microtubules (DMTs) in cilia axoneme, which is required for motile cilia beating.</text>
</comment>
<dbReference type="PANTHER" id="PTHR31180:SF2">
    <property type="entry name" value="CILIA- AND FLAGELLA-ASSOCIATED PROTEIN 107"/>
    <property type="match status" value="1"/>
</dbReference>
<dbReference type="GeneID" id="110197934"/>
<keyword evidence="6" id="KW-0966">Cell projection</keyword>
<evidence type="ECO:0000313" key="10">
    <source>
        <dbReference type="RefSeq" id="XP_020827662.1"/>
    </source>
</evidence>
<evidence type="ECO:0000256" key="1">
    <source>
        <dbReference type="ARBA" id="ARBA00004611"/>
    </source>
</evidence>
<evidence type="ECO:0000256" key="7">
    <source>
        <dbReference type="ARBA" id="ARBA00035003"/>
    </source>
</evidence>
<dbReference type="Pfam" id="PF22595">
    <property type="entry name" value="CFAP107"/>
    <property type="match status" value="1"/>
</dbReference>
<keyword evidence="4" id="KW-0969">Cilium</keyword>
<protein>
    <submittedName>
        <fullName evidence="10">Uncharacterized protein C1orf158-like</fullName>
    </submittedName>
</protein>
<reference evidence="10" key="1">
    <citation type="submission" date="2025-08" db="UniProtKB">
        <authorList>
            <consortium name="RefSeq"/>
        </authorList>
    </citation>
    <scope>IDENTIFICATION</scope>
    <source>
        <tissue evidence="10">Spleen</tissue>
    </source>
</reference>
<keyword evidence="5" id="KW-0206">Cytoskeleton</keyword>
<evidence type="ECO:0000256" key="6">
    <source>
        <dbReference type="ARBA" id="ARBA00023273"/>
    </source>
</evidence>
<gene>
    <name evidence="10" type="primary">LOC110197934</name>
</gene>
<dbReference type="AlphaFoldDB" id="A0A6P5IZW1"/>
<comment type="subcellular location">
    <subcellularLocation>
        <location evidence="1">Cytoplasm</location>
        <location evidence="1">Cytoskeleton</location>
        <location evidence="1">Flagellum axoneme</location>
    </subcellularLocation>
</comment>
<dbReference type="GO" id="GO:0030317">
    <property type="term" value="P:flagellated sperm motility"/>
    <property type="evidence" value="ECO:0007669"/>
    <property type="project" value="InterPro"/>
</dbReference>
<dbReference type="PANTHER" id="PTHR31180">
    <property type="entry name" value="CILIA- AND FLAGELLA-ASSOCIATED PROTEIN 107-RELATED"/>
    <property type="match status" value="1"/>
</dbReference>
<dbReference type="Proteomes" id="UP000515140">
    <property type="component" value="Unplaced"/>
</dbReference>
<name>A0A6P5IZW1_PHACI</name>
<evidence type="ECO:0000256" key="5">
    <source>
        <dbReference type="ARBA" id="ARBA00023212"/>
    </source>
</evidence>
<evidence type="ECO:0000256" key="4">
    <source>
        <dbReference type="ARBA" id="ARBA00023069"/>
    </source>
</evidence>
<organism evidence="9 10">
    <name type="scientific">Phascolarctos cinereus</name>
    <name type="common">Koala</name>
    <dbReference type="NCBI Taxonomy" id="38626"/>
    <lineage>
        <taxon>Eukaryota</taxon>
        <taxon>Metazoa</taxon>
        <taxon>Chordata</taxon>
        <taxon>Craniata</taxon>
        <taxon>Vertebrata</taxon>
        <taxon>Euteleostomi</taxon>
        <taxon>Mammalia</taxon>
        <taxon>Metatheria</taxon>
        <taxon>Diprotodontia</taxon>
        <taxon>Phascolarctidae</taxon>
        <taxon>Phascolarctos</taxon>
    </lineage>
</organism>
<evidence type="ECO:0000256" key="8">
    <source>
        <dbReference type="ARBA" id="ARBA00046435"/>
    </source>
</evidence>
<proteinExistence type="predicted"/>
<dbReference type="InParanoid" id="A0A6P5IZW1"/>
<dbReference type="InterPro" id="IPR037662">
    <property type="entry name" value="CFAP68/107"/>
</dbReference>
<evidence type="ECO:0000256" key="3">
    <source>
        <dbReference type="ARBA" id="ARBA00022846"/>
    </source>
</evidence>
<evidence type="ECO:0000313" key="9">
    <source>
        <dbReference type="Proteomes" id="UP000515140"/>
    </source>
</evidence>
<sequence>MLPASPQSWSTPSWRIEPTFSTRVLIGNWAEERRKFTQTSKLSFQSTCQKDFVQFPDHKADHITRWYNMRRIEGLPYKNVMTHHEEPKHRNLISTYDDHFNRHGYNPALPPTRSWNGQKLVWLPEKSDFPLLAPPTNYGLFEDLTKKWQEPTKTHSMNSVYTLSYVRHPVSALSRHEHAIPVPPPCLQ</sequence>
<accession>A0A6P5IZW1</accession>
<comment type="subunit">
    <text evidence="8">Microtubule inner protein component of sperm flagellar doublet microtubules.</text>
</comment>
<dbReference type="FunCoup" id="A0A6P5IZW1">
    <property type="interactions" value="20"/>
</dbReference>
<keyword evidence="3" id="KW-0282">Flagellum</keyword>
<dbReference type="KEGG" id="pcw:110197934"/>